<dbReference type="PANTHER" id="PTHR47331">
    <property type="entry name" value="PHD-TYPE DOMAIN-CONTAINING PROTEIN"/>
    <property type="match status" value="1"/>
</dbReference>
<evidence type="ECO:0000313" key="2">
    <source>
        <dbReference type="EMBL" id="GBM54967.1"/>
    </source>
</evidence>
<feature type="domain" description="DUF5641" evidence="1">
    <location>
        <begin position="164"/>
        <end position="198"/>
    </location>
</feature>
<dbReference type="InterPro" id="IPR040676">
    <property type="entry name" value="DUF5641"/>
</dbReference>
<sequence>MLTDLTSDALIPTLKRFFARRGICTTIFSENATTVVGANSELRKFYQQFKKQPDNLASYLVSQSISWKFLPPRSPNFSGLWEAGVKSFKHHLKRTVRNLKLSTEEFLTEVNQVEGVLNSRPIIPLSSDPNDISTLTPDHLLIGRLISSIPEHQLFNVPDNSLSSWQKVQTLTQSFWQKWSRDYINNLQQRGKWKFQKKII</sequence>
<evidence type="ECO:0000259" key="1">
    <source>
        <dbReference type="Pfam" id="PF18701"/>
    </source>
</evidence>
<evidence type="ECO:0000313" key="3">
    <source>
        <dbReference type="Proteomes" id="UP000499080"/>
    </source>
</evidence>
<name>A0A4Y2GP28_ARAVE</name>
<dbReference type="InterPro" id="IPR012337">
    <property type="entry name" value="RNaseH-like_sf"/>
</dbReference>
<accession>A0A4Y2GP28</accession>
<reference evidence="2 3" key="1">
    <citation type="journal article" date="2019" name="Sci. Rep.">
        <title>Orb-weaving spider Araneus ventricosus genome elucidates the spidroin gene catalogue.</title>
        <authorList>
            <person name="Kono N."/>
            <person name="Nakamura H."/>
            <person name="Ohtoshi R."/>
            <person name="Moran D.A.P."/>
            <person name="Shinohara A."/>
            <person name="Yoshida Y."/>
            <person name="Fujiwara M."/>
            <person name="Mori M."/>
            <person name="Tomita M."/>
            <person name="Arakawa K."/>
        </authorList>
    </citation>
    <scope>NUCLEOTIDE SEQUENCE [LARGE SCALE GENOMIC DNA]</scope>
</reference>
<dbReference type="InterPro" id="IPR036397">
    <property type="entry name" value="RNaseH_sf"/>
</dbReference>
<protein>
    <recommendedName>
        <fullName evidence="1">DUF5641 domain-containing protein</fullName>
    </recommendedName>
</protein>
<dbReference type="AlphaFoldDB" id="A0A4Y2GP28"/>
<organism evidence="2 3">
    <name type="scientific">Araneus ventricosus</name>
    <name type="common">Orbweaver spider</name>
    <name type="synonym">Epeira ventricosa</name>
    <dbReference type="NCBI Taxonomy" id="182803"/>
    <lineage>
        <taxon>Eukaryota</taxon>
        <taxon>Metazoa</taxon>
        <taxon>Ecdysozoa</taxon>
        <taxon>Arthropoda</taxon>
        <taxon>Chelicerata</taxon>
        <taxon>Arachnida</taxon>
        <taxon>Araneae</taxon>
        <taxon>Araneomorphae</taxon>
        <taxon>Entelegynae</taxon>
        <taxon>Araneoidea</taxon>
        <taxon>Araneidae</taxon>
        <taxon>Araneus</taxon>
    </lineage>
</organism>
<dbReference type="Proteomes" id="UP000499080">
    <property type="component" value="Unassembled WGS sequence"/>
</dbReference>
<gene>
    <name evidence="2" type="ORF">AVEN_33523_1</name>
</gene>
<dbReference type="Gene3D" id="3.30.420.10">
    <property type="entry name" value="Ribonuclease H-like superfamily/Ribonuclease H"/>
    <property type="match status" value="1"/>
</dbReference>
<proteinExistence type="predicted"/>
<dbReference type="GO" id="GO:0003676">
    <property type="term" value="F:nucleic acid binding"/>
    <property type="evidence" value="ECO:0007669"/>
    <property type="project" value="InterPro"/>
</dbReference>
<dbReference type="SUPFAM" id="SSF53098">
    <property type="entry name" value="Ribonuclease H-like"/>
    <property type="match status" value="1"/>
</dbReference>
<keyword evidence="3" id="KW-1185">Reference proteome</keyword>
<dbReference type="EMBL" id="BGPR01001479">
    <property type="protein sequence ID" value="GBM54967.1"/>
    <property type="molecule type" value="Genomic_DNA"/>
</dbReference>
<comment type="caution">
    <text evidence="2">The sequence shown here is derived from an EMBL/GenBank/DDBJ whole genome shotgun (WGS) entry which is preliminary data.</text>
</comment>
<dbReference type="Pfam" id="PF18701">
    <property type="entry name" value="DUF5641"/>
    <property type="match status" value="1"/>
</dbReference>
<dbReference type="OrthoDB" id="7688043at2759"/>